<evidence type="ECO:0000313" key="2">
    <source>
        <dbReference type="Proteomes" id="UP001254257"/>
    </source>
</evidence>
<reference evidence="1 2" key="1">
    <citation type="submission" date="2023-09" db="EMBL/GenBank/DDBJ databases">
        <title>Whole genome shotgun sequencing (WGS) of Bosea sp. ZW T0_25, isolated from stored onions (Allium cepa).</title>
        <authorList>
            <person name="Stoll D.A."/>
            <person name="Huch M."/>
        </authorList>
    </citation>
    <scope>NUCLEOTIDE SEQUENCE [LARGE SCALE GENOMIC DNA]</scope>
    <source>
        <strain evidence="1 2">ZW T0_25</strain>
    </source>
</reference>
<organism evidence="1 2">
    <name type="scientific">Bosea rubneri</name>
    <dbReference type="NCBI Taxonomy" id="3075434"/>
    <lineage>
        <taxon>Bacteria</taxon>
        <taxon>Pseudomonadati</taxon>
        <taxon>Pseudomonadota</taxon>
        <taxon>Alphaproteobacteria</taxon>
        <taxon>Hyphomicrobiales</taxon>
        <taxon>Boseaceae</taxon>
        <taxon>Bosea</taxon>
    </lineage>
</organism>
<keyword evidence="2" id="KW-1185">Reference proteome</keyword>
<gene>
    <name evidence="1" type="ORF">RKE40_03655</name>
</gene>
<sequence length="68" mass="7594">MPPTFDRKIALFHRNTIQQMRRAGLSAYLLRDDGSVIRFNPDGKRELIVSGSALPAVRKPELSLLTTG</sequence>
<accession>A0ABU3S2G9</accession>
<evidence type="ECO:0000313" key="1">
    <source>
        <dbReference type="EMBL" id="MDU0338956.1"/>
    </source>
</evidence>
<comment type="caution">
    <text evidence="1">The sequence shown here is derived from an EMBL/GenBank/DDBJ whole genome shotgun (WGS) entry which is preliminary data.</text>
</comment>
<name>A0ABU3S2G9_9HYPH</name>
<protein>
    <submittedName>
        <fullName evidence="1">Uncharacterized protein</fullName>
    </submittedName>
</protein>
<dbReference type="EMBL" id="JAWDID010000003">
    <property type="protein sequence ID" value="MDU0338956.1"/>
    <property type="molecule type" value="Genomic_DNA"/>
</dbReference>
<proteinExistence type="predicted"/>
<dbReference type="Proteomes" id="UP001254257">
    <property type="component" value="Unassembled WGS sequence"/>
</dbReference>
<dbReference type="RefSeq" id="WP_316016876.1">
    <property type="nucleotide sequence ID" value="NZ_JAWDID010000003.1"/>
</dbReference>